<feature type="compositionally biased region" description="Polar residues" evidence="1">
    <location>
        <begin position="108"/>
        <end position="119"/>
    </location>
</feature>
<evidence type="ECO:0000313" key="3">
    <source>
        <dbReference type="RefSeq" id="XP_020994194.1"/>
    </source>
</evidence>
<feature type="compositionally biased region" description="Basic and acidic residues" evidence="1">
    <location>
        <begin position="312"/>
        <end position="321"/>
    </location>
</feature>
<reference evidence="2" key="1">
    <citation type="journal article" date="2016" name="Nat. Genet.">
        <title>The genome sequences of Arachis duranensis and Arachis ipaensis, the diploid ancestors of cultivated peanut.</title>
        <authorList>
            <person name="Bertioli D.J."/>
            <person name="Cannon S.B."/>
            <person name="Froenicke L."/>
            <person name="Huang G."/>
            <person name="Farmer A.D."/>
            <person name="Cannon E.K."/>
            <person name="Liu X."/>
            <person name="Gao D."/>
            <person name="Clevenger J."/>
            <person name="Dash S."/>
            <person name="Ren L."/>
            <person name="Moretzsohn M.C."/>
            <person name="Shirasawa K."/>
            <person name="Huang W."/>
            <person name="Vidigal B."/>
            <person name="Abernathy B."/>
            <person name="Chu Y."/>
            <person name="Niederhuth C.E."/>
            <person name="Umale P."/>
            <person name="Araujo A.C."/>
            <person name="Kozik A."/>
            <person name="Kim K.D."/>
            <person name="Burow M.D."/>
            <person name="Varshney R.K."/>
            <person name="Wang X."/>
            <person name="Zhang X."/>
            <person name="Barkley N."/>
            <person name="Guimaraes P.M."/>
            <person name="Isobe S."/>
            <person name="Guo B."/>
            <person name="Liao B."/>
            <person name="Stalker H.T."/>
            <person name="Schmitz R.J."/>
            <person name="Scheffler B.E."/>
            <person name="Leal-Bertioli S.C."/>
            <person name="Xun X."/>
            <person name="Jackson S.A."/>
            <person name="Michelmore R."/>
            <person name="Ozias-Akins P."/>
        </authorList>
    </citation>
    <scope>NUCLEOTIDE SEQUENCE [LARGE SCALE GENOMIC DNA]</scope>
    <source>
        <strain evidence="2">cv. V14167</strain>
    </source>
</reference>
<feature type="compositionally biased region" description="Low complexity" evidence="1">
    <location>
        <begin position="134"/>
        <end position="161"/>
    </location>
</feature>
<feature type="region of interest" description="Disordered" evidence="1">
    <location>
        <begin position="290"/>
        <end position="321"/>
    </location>
</feature>
<dbReference type="PANTHER" id="PTHR33922">
    <property type="entry name" value="OS01G0888066 PROTEIN-RELATED"/>
    <property type="match status" value="1"/>
</dbReference>
<feature type="region of interest" description="Disordered" evidence="1">
    <location>
        <begin position="370"/>
        <end position="389"/>
    </location>
</feature>
<feature type="region of interest" description="Disordered" evidence="1">
    <location>
        <begin position="220"/>
        <end position="259"/>
    </location>
</feature>
<evidence type="ECO:0000313" key="2">
    <source>
        <dbReference type="Proteomes" id="UP000515211"/>
    </source>
</evidence>
<feature type="compositionally biased region" description="Low complexity" evidence="1">
    <location>
        <begin position="225"/>
        <end position="259"/>
    </location>
</feature>
<dbReference type="RefSeq" id="XP_020994194.1">
    <property type="nucleotide sequence ID" value="XM_021138535.2"/>
</dbReference>
<accession>A0A6P5NCP6</accession>
<dbReference type="KEGG" id="adu:110279298"/>
<organism evidence="2 3">
    <name type="scientific">Arachis duranensis</name>
    <name type="common">Wild peanut</name>
    <dbReference type="NCBI Taxonomy" id="130453"/>
    <lineage>
        <taxon>Eukaryota</taxon>
        <taxon>Viridiplantae</taxon>
        <taxon>Streptophyta</taxon>
        <taxon>Embryophyta</taxon>
        <taxon>Tracheophyta</taxon>
        <taxon>Spermatophyta</taxon>
        <taxon>Magnoliopsida</taxon>
        <taxon>eudicotyledons</taxon>
        <taxon>Gunneridae</taxon>
        <taxon>Pentapetalae</taxon>
        <taxon>rosids</taxon>
        <taxon>fabids</taxon>
        <taxon>Fabales</taxon>
        <taxon>Fabaceae</taxon>
        <taxon>Papilionoideae</taxon>
        <taxon>50 kb inversion clade</taxon>
        <taxon>dalbergioids sensu lato</taxon>
        <taxon>Dalbergieae</taxon>
        <taxon>Pterocarpus clade</taxon>
        <taxon>Arachis</taxon>
    </lineage>
</organism>
<protein>
    <submittedName>
        <fullName evidence="3">Uncharacterized protein LOC110279298</fullName>
    </submittedName>
</protein>
<dbReference type="Proteomes" id="UP000515211">
    <property type="component" value="Chromosome 1"/>
</dbReference>
<feature type="compositionally biased region" description="Low complexity" evidence="1">
    <location>
        <begin position="379"/>
        <end position="389"/>
    </location>
</feature>
<dbReference type="GeneID" id="110279298"/>
<evidence type="ECO:0000256" key="1">
    <source>
        <dbReference type="SAM" id="MobiDB-lite"/>
    </source>
</evidence>
<sequence>MYMATNRVHEKSDHHVKEEEDEEEALSLCDLPVTLIHHKVQQDQPRPDPFLIRERREEQEDNFNFNSHGDSFSKEPEMCAADEVFFQGQILPLHPKTKPSSKIDDGNDNINQFKSTPCESRSESMDHGSVGEFRSSNSSSSRSSSLRSQNSSSSSSSTTTKTKSKPKIRNQFHTIPSPKPQLRQSNSLPRNSVSSQGRKSSSAWEFFRLGVFPAPEIGLHDIKTRNNNGNRNSVSRNSSSGSSNNRSPSLNSTTKSNTNNHVMKQFVGKGGGIFSGCSCSVETVARFNTRKGGAGGVGGNNNKNKNKNKGSNKQESETHAAKEKVLAELKNKKKMENREKKQQLKTVVMSRRRLRTFEWLKELHAISNDSSVEERALLSSSSSSSSSSN</sequence>
<dbReference type="AlphaFoldDB" id="A0A6P5NCP6"/>
<feature type="region of interest" description="Disordered" evidence="1">
    <location>
        <begin position="93"/>
        <end position="200"/>
    </location>
</feature>
<reference evidence="3" key="2">
    <citation type="submission" date="2025-08" db="UniProtKB">
        <authorList>
            <consortium name="RefSeq"/>
        </authorList>
    </citation>
    <scope>IDENTIFICATION</scope>
    <source>
        <tissue evidence="3">Whole plant</tissue>
    </source>
</reference>
<dbReference type="PANTHER" id="PTHR33922:SF2">
    <property type="entry name" value="OS07G0589600 PROTEIN"/>
    <property type="match status" value="1"/>
</dbReference>
<feature type="compositionally biased region" description="Polar residues" evidence="1">
    <location>
        <begin position="182"/>
        <end position="200"/>
    </location>
</feature>
<keyword evidence="2" id="KW-1185">Reference proteome</keyword>
<proteinExistence type="predicted"/>
<name>A0A6P5NCP6_ARADU</name>
<gene>
    <name evidence="3" type="primary">LOC110279298</name>
</gene>